<proteinExistence type="predicted"/>
<dbReference type="AlphaFoldDB" id="A0AAD4T703"/>
<dbReference type="Gene3D" id="1.10.510.10">
    <property type="entry name" value="Transferase(Phosphotransferase) domain 1"/>
    <property type="match status" value="1"/>
</dbReference>
<accession>A0AAD4T703</accession>
<organism evidence="1 2">
    <name type="scientific">Papaver atlanticum</name>
    <dbReference type="NCBI Taxonomy" id="357466"/>
    <lineage>
        <taxon>Eukaryota</taxon>
        <taxon>Viridiplantae</taxon>
        <taxon>Streptophyta</taxon>
        <taxon>Embryophyta</taxon>
        <taxon>Tracheophyta</taxon>
        <taxon>Spermatophyta</taxon>
        <taxon>Magnoliopsida</taxon>
        <taxon>Ranunculales</taxon>
        <taxon>Papaveraceae</taxon>
        <taxon>Papaveroideae</taxon>
        <taxon>Papaver</taxon>
    </lineage>
</organism>
<keyword evidence="2" id="KW-1185">Reference proteome</keyword>
<evidence type="ECO:0000313" key="2">
    <source>
        <dbReference type="Proteomes" id="UP001202328"/>
    </source>
</evidence>
<dbReference type="EMBL" id="JAJJMB010004055">
    <property type="protein sequence ID" value="KAI3944372.1"/>
    <property type="molecule type" value="Genomic_DNA"/>
</dbReference>
<sequence>MLKFRCFIFSFYLQQNSSRGQPEFFDSFPTKVKRFRKIGNGRERTNGCRRDWSSILFERSQFLFFVKGNQSVQVKEIQNPDIVFETINCLVICLDEVGLVCCDFNEFNIMGFEVNKVHSLNGGATTERTIHFWHFEVASLLYQMMTTRRLP</sequence>
<comment type="caution">
    <text evidence="1">The sequence shown here is derived from an EMBL/GenBank/DDBJ whole genome shotgun (WGS) entry which is preliminary data.</text>
</comment>
<reference evidence="1" key="1">
    <citation type="submission" date="2022-04" db="EMBL/GenBank/DDBJ databases">
        <title>A functionally conserved STORR gene fusion in Papaver species that diverged 16.8 million years ago.</title>
        <authorList>
            <person name="Catania T."/>
        </authorList>
    </citation>
    <scope>NUCLEOTIDE SEQUENCE</scope>
    <source>
        <strain evidence="1">S-188037</strain>
    </source>
</reference>
<name>A0AAD4T703_9MAGN</name>
<gene>
    <name evidence="1" type="ORF">MKW98_006533</name>
</gene>
<dbReference type="Proteomes" id="UP001202328">
    <property type="component" value="Unassembled WGS sequence"/>
</dbReference>
<protein>
    <submittedName>
        <fullName evidence="1">Uncharacterized protein</fullName>
    </submittedName>
</protein>
<evidence type="ECO:0000313" key="1">
    <source>
        <dbReference type="EMBL" id="KAI3944372.1"/>
    </source>
</evidence>